<dbReference type="Pfam" id="PF05656">
    <property type="entry name" value="DUF805"/>
    <property type="match status" value="1"/>
</dbReference>
<dbReference type="InterPro" id="IPR008523">
    <property type="entry name" value="DUF805"/>
</dbReference>
<keyword evidence="3" id="KW-1185">Reference proteome</keyword>
<evidence type="ECO:0000313" key="2">
    <source>
        <dbReference type="EMBL" id="MBD7957369.1"/>
    </source>
</evidence>
<reference evidence="2 3" key="1">
    <citation type="submission" date="2020-08" db="EMBL/GenBank/DDBJ databases">
        <title>A Genomic Blueprint of the Chicken Gut Microbiome.</title>
        <authorList>
            <person name="Gilroy R."/>
            <person name="Ravi A."/>
            <person name="Getino M."/>
            <person name="Pursley I."/>
            <person name="Horton D.L."/>
            <person name="Alikhan N.-F."/>
            <person name="Baker D."/>
            <person name="Gharbi K."/>
            <person name="Hall N."/>
            <person name="Watson M."/>
            <person name="Adriaenssens E.M."/>
            <person name="Foster-Nyarko E."/>
            <person name="Jarju S."/>
            <person name="Secka A."/>
            <person name="Antonio M."/>
            <person name="Oren A."/>
            <person name="Chaudhuri R."/>
            <person name="La Ragione R.M."/>
            <person name="Hildebrand F."/>
            <person name="Pallen M.J."/>
        </authorList>
    </citation>
    <scope>NUCLEOTIDE SEQUENCE [LARGE SCALE GENOMIC DNA]</scope>
    <source>
        <strain evidence="2 3">Sa4CUA7</strain>
    </source>
</reference>
<gene>
    <name evidence="2" type="ORF">H9651_06940</name>
</gene>
<accession>A0ABR8S1L1</accession>
<dbReference type="PANTHER" id="PTHR34980:SF2">
    <property type="entry name" value="INNER MEMBRANE PROTEIN YHAH-RELATED"/>
    <property type="match status" value="1"/>
</dbReference>
<comment type="caution">
    <text evidence="2">The sequence shown here is derived from an EMBL/GenBank/DDBJ whole genome shotgun (WGS) entry which is preliminary data.</text>
</comment>
<protein>
    <submittedName>
        <fullName evidence="2">DUF805 domain-containing protein</fullName>
    </submittedName>
</protein>
<dbReference type="RefSeq" id="WP_191718577.1">
    <property type="nucleotide sequence ID" value="NZ_JACSQP010000004.1"/>
</dbReference>
<organism evidence="2 3">
    <name type="scientific">Microbacterium pullorum</name>
    <dbReference type="NCBI Taxonomy" id="2762236"/>
    <lineage>
        <taxon>Bacteria</taxon>
        <taxon>Bacillati</taxon>
        <taxon>Actinomycetota</taxon>
        <taxon>Actinomycetes</taxon>
        <taxon>Micrococcales</taxon>
        <taxon>Microbacteriaceae</taxon>
        <taxon>Microbacterium</taxon>
    </lineage>
</organism>
<dbReference type="Proteomes" id="UP000648352">
    <property type="component" value="Unassembled WGS sequence"/>
</dbReference>
<proteinExistence type="predicted"/>
<feature type="transmembrane region" description="Helical" evidence="1">
    <location>
        <begin position="101"/>
        <end position="124"/>
    </location>
</feature>
<feature type="transmembrane region" description="Helical" evidence="1">
    <location>
        <begin position="136"/>
        <end position="155"/>
    </location>
</feature>
<dbReference type="EMBL" id="JACSQP010000004">
    <property type="protein sequence ID" value="MBD7957369.1"/>
    <property type="molecule type" value="Genomic_DNA"/>
</dbReference>
<evidence type="ECO:0000256" key="1">
    <source>
        <dbReference type="SAM" id="Phobius"/>
    </source>
</evidence>
<feature type="transmembrane region" description="Helical" evidence="1">
    <location>
        <begin position="42"/>
        <end position="63"/>
    </location>
</feature>
<evidence type="ECO:0000313" key="3">
    <source>
        <dbReference type="Proteomes" id="UP000648352"/>
    </source>
</evidence>
<keyword evidence="1" id="KW-0472">Membrane</keyword>
<sequence length="167" mass="17889">MSYAAATIPSSAPLRGASISDAMGRFVGHAFRLRGRASRSEYWWWQLINAVVLLIAQVGVPVLVTGQTPEPTVALGPFGSLFYAHFDLPAWAVGDVPSNPIASFALLFAGLWMLATVIPGVSVAARRLHDSNLSGWWALLAIVPVGAVVVLLLAIRRPRAEGARFDE</sequence>
<keyword evidence="1" id="KW-0812">Transmembrane</keyword>
<name>A0ABR8S1L1_9MICO</name>
<feature type="transmembrane region" description="Helical" evidence="1">
    <location>
        <begin position="75"/>
        <end position="94"/>
    </location>
</feature>
<dbReference type="PANTHER" id="PTHR34980">
    <property type="entry name" value="INNER MEMBRANE PROTEIN-RELATED-RELATED"/>
    <property type="match status" value="1"/>
</dbReference>
<keyword evidence="1" id="KW-1133">Transmembrane helix</keyword>